<reference evidence="3" key="1">
    <citation type="submission" date="2022-07" db="EMBL/GenBank/DDBJ databases">
        <authorList>
            <consortium name="Clinical and Environmental Microbiology Branch: Whole genome sequencing antimicrobial resistance pathogens in the healthcare setting"/>
        </authorList>
    </citation>
    <scope>NUCLEOTIDE SEQUENCE</scope>
    <source>
        <strain evidence="3">Stenotrophomonas_maltophilia_2021CK-00905</strain>
    </source>
</reference>
<feature type="transmembrane region" description="Helical" evidence="1">
    <location>
        <begin position="123"/>
        <end position="143"/>
    </location>
</feature>
<dbReference type="AlphaFoldDB" id="A0AAI9C779"/>
<evidence type="ECO:0000313" key="4">
    <source>
        <dbReference type="Proteomes" id="UP001214521"/>
    </source>
</evidence>
<dbReference type="Proteomes" id="UP001214521">
    <property type="component" value="Unassembled WGS sequence"/>
</dbReference>
<organism evidence="3 4">
    <name type="scientific">Stenotrophomonas maltophilia</name>
    <name type="common">Pseudomonas maltophilia</name>
    <name type="synonym">Xanthomonas maltophilia</name>
    <dbReference type="NCBI Taxonomy" id="40324"/>
    <lineage>
        <taxon>Bacteria</taxon>
        <taxon>Pseudomonadati</taxon>
        <taxon>Pseudomonadota</taxon>
        <taxon>Gammaproteobacteria</taxon>
        <taxon>Lysobacterales</taxon>
        <taxon>Lysobacteraceae</taxon>
        <taxon>Stenotrophomonas</taxon>
        <taxon>Stenotrophomonas maltophilia group</taxon>
    </lineage>
</organism>
<dbReference type="RefSeq" id="WP_204309922.1">
    <property type="nucleotide sequence ID" value="NZ_JBFCWN010000059.1"/>
</dbReference>
<keyword evidence="1" id="KW-0812">Transmembrane</keyword>
<keyword evidence="1" id="KW-1133">Transmembrane helix</keyword>
<accession>A0AAI9C779</accession>
<name>A0AAI9C779_STEMA</name>
<evidence type="ECO:0000259" key="2">
    <source>
        <dbReference type="Pfam" id="PF01569"/>
    </source>
</evidence>
<comment type="caution">
    <text evidence="3">The sequence shown here is derived from an EMBL/GenBank/DDBJ whole genome shotgun (WGS) entry which is preliminary data.</text>
</comment>
<dbReference type="InterPro" id="IPR000326">
    <property type="entry name" value="PAP2/HPO"/>
</dbReference>
<dbReference type="Pfam" id="PF01569">
    <property type="entry name" value="PAP2"/>
    <property type="match status" value="1"/>
</dbReference>
<feature type="domain" description="Phosphatidic acid phosphatase type 2/haloperoxidase" evidence="2">
    <location>
        <begin position="72"/>
        <end position="144"/>
    </location>
</feature>
<feature type="transmembrane region" description="Helical" evidence="1">
    <location>
        <begin position="40"/>
        <end position="60"/>
    </location>
</feature>
<proteinExistence type="predicted"/>
<gene>
    <name evidence="3" type="ORF">QEK83_000061</name>
</gene>
<dbReference type="Gene3D" id="1.20.144.10">
    <property type="entry name" value="Phosphatidic acid phosphatase type 2/haloperoxidase"/>
    <property type="match status" value="1"/>
</dbReference>
<sequence length="194" mass="20686">MSDVWRTLSTLGDSRWLLPMALVLLITLPRADVHLKWRWLLAIAVTAGVTLASKLAFMGWGIGIKSVHFTGFSGHAAMSSVIYPVVGMLLASHGKRTRAFGLVFGVLLATAIAWSRIPLHAHSLSEVIAGLALGLGSGAWALSTRTPCNRPSARILASALLIGLILPLCLPDLRTHQLVTALAEALEGCLETNH</sequence>
<keyword evidence="1" id="KW-0472">Membrane</keyword>
<protein>
    <submittedName>
        <fullName evidence="3">Phosphatase PAP2 family protein</fullName>
    </submittedName>
</protein>
<feature type="transmembrane region" description="Helical" evidence="1">
    <location>
        <begin position="72"/>
        <end position="92"/>
    </location>
</feature>
<evidence type="ECO:0000256" key="1">
    <source>
        <dbReference type="SAM" id="Phobius"/>
    </source>
</evidence>
<feature type="transmembrane region" description="Helical" evidence="1">
    <location>
        <begin position="99"/>
        <end position="117"/>
    </location>
</feature>
<dbReference type="SUPFAM" id="SSF48317">
    <property type="entry name" value="Acid phosphatase/Vanadium-dependent haloperoxidase"/>
    <property type="match status" value="1"/>
</dbReference>
<dbReference type="EMBL" id="ABLOMU010000001">
    <property type="protein sequence ID" value="EKT4439468.1"/>
    <property type="molecule type" value="Genomic_DNA"/>
</dbReference>
<dbReference type="InterPro" id="IPR036938">
    <property type="entry name" value="PAP2/HPO_sf"/>
</dbReference>
<evidence type="ECO:0000313" key="3">
    <source>
        <dbReference type="EMBL" id="EKT4439468.1"/>
    </source>
</evidence>